<proteinExistence type="predicted"/>
<feature type="transmembrane region" description="Helical" evidence="2">
    <location>
        <begin position="173"/>
        <end position="193"/>
    </location>
</feature>
<dbReference type="EMBL" id="CP017708">
    <property type="protein sequence ID" value="AOY84965.2"/>
    <property type="molecule type" value="Genomic_DNA"/>
</dbReference>
<evidence type="ECO:0000313" key="3">
    <source>
        <dbReference type="EMBL" id="AOY84965.2"/>
    </source>
</evidence>
<evidence type="ECO:0000256" key="2">
    <source>
        <dbReference type="SAM" id="Phobius"/>
    </source>
</evidence>
<feature type="transmembrane region" description="Helical" evidence="2">
    <location>
        <begin position="62"/>
        <end position="79"/>
    </location>
</feature>
<evidence type="ECO:0000256" key="1">
    <source>
        <dbReference type="SAM" id="MobiDB-lite"/>
    </source>
</evidence>
<protein>
    <submittedName>
        <fullName evidence="3">Uncharacterized protein</fullName>
    </submittedName>
</protein>
<feature type="transmembrane region" description="Helical" evidence="2">
    <location>
        <begin position="32"/>
        <end position="50"/>
    </location>
</feature>
<name>A0A1D9GBX3_MOOP1</name>
<keyword evidence="2" id="KW-0472">Membrane</keyword>
<reference evidence="4" key="1">
    <citation type="submission" date="2016-10" db="EMBL/GenBank/DDBJ databases">
        <title>Comparative genomics uncovers the prolific and rare metabolic potential of the cyanobacterial genus Moorea.</title>
        <authorList>
            <person name="Leao T."/>
            <person name="Castelao G."/>
            <person name="Korobeynikov A."/>
            <person name="Monroe E.A."/>
            <person name="Podell S."/>
            <person name="Glukhov E."/>
            <person name="Allen E."/>
            <person name="Gerwick W.H."/>
            <person name="Gerwick L."/>
        </authorList>
    </citation>
    <scope>NUCLEOTIDE SEQUENCE [LARGE SCALE GENOMIC DNA]</scope>
    <source>
        <strain evidence="4">JHB</strain>
    </source>
</reference>
<evidence type="ECO:0000313" key="4">
    <source>
        <dbReference type="Proteomes" id="UP000176944"/>
    </source>
</evidence>
<organism evidence="3 4">
    <name type="scientific">Moorena producens (strain JHB)</name>
    <dbReference type="NCBI Taxonomy" id="1454205"/>
    <lineage>
        <taxon>Bacteria</taxon>
        <taxon>Bacillati</taxon>
        <taxon>Cyanobacteriota</taxon>
        <taxon>Cyanophyceae</taxon>
        <taxon>Coleofasciculales</taxon>
        <taxon>Coleofasciculaceae</taxon>
        <taxon>Moorena</taxon>
    </lineage>
</organism>
<accession>A0A1D9GBX3</accession>
<sequence length="202" mass="23087">MSPNQKTASETKPENNPENKQYSPSVFRISPIIRITLITFYWALLIPLPFLAKVSSTPVSPIILWIGISLGFIALYGALSEQVIVDDEKIQVAYPNWVPRFFRKGWQLHWKEVKDLKMRTTGQGGLVYYFVSQSSDQAYLLPMRVVGFNRLVKLVQNYTGIDTTDIRPLAQPWMYLILFGFTLLLLLVDAWTITTAINQGLM</sequence>
<gene>
    <name evidence="3" type="ORF">BJP36_30295</name>
</gene>
<feature type="region of interest" description="Disordered" evidence="1">
    <location>
        <begin position="1"/>
        <end position="21"/>
    </location>
</feature>
<dbReference type="Proteomes" id="UP000176944">
    <property type="component" value="Chromosome"/>
</dbReference>
<keyword evidence="2" id="KW-0812">Transmembrane</keyword>
<dbReference type="AlphaFoldDB" id="A0A1D9GBX3"/>
<keyword evidence="2" id="KW-1133">Transmembrane helix</keyword>